<evidence type="ECO:0000256" key="3">
    <source>
        <dbReference type="ARBA" id="ARBA00022692"/>
    </source>
</evidence>
<evidence type="ECO:0000256" key="2">
    <source>
        <dbReference type="ARBA" id="ARBA00008221"/>
    </source>
</evidence>
<evidence type="ECO:0000256" key="5">
    <source>
        <dbReference type="ARBA" id="ARBA00023125"/>
    </source>
</evidence>
<evidence type="ECO:0000256" key="6">
    <source>
        <dbReference type="ARBA" id="ARBA00023136"/>
    </source>
</evidence>
<keyword evidence="5 7" id="KW-0238">DNA-binding</keyword>
<dbReference type="GO" id="GO:0005789">
    <property type="term" value="C:endoplasmic reticulum membrane"/>
    <property type="evidence" value="ECO:0007669"/>
    <property type="project" value="TreeGrafter"/>
</dbReference>
<name>A0A2R5L5S3_9ACAR</name>
<feature type="compositionally biased region" description="Polar residues" evidence="9">
    <location>
        <begin position="273"/>
        <end position="289"/>
    </location>
</feature>
<dbReference type="SUPFAM" id="SSF49417">
    <property type="entry name" value="p53-like transcription factors"/>
    <property type="match status" value="1"/>
</dbReference>
<evidence type="ECO:0000259" key="11">
    <source>
        <dbReference type="PROSITE" id="PS51517"/>
    </source>
</evidence>
<dbReference type="GO" id="GO:0003700">
    <property type="term" value="F:DNA-binding transcription factor activity"/>
    <property type="evidence" value="ECO:0007669"/>
    <property type="project" value="UniProtKB-UniRule"/>
</dbReference>
<dbReference type="InterPro" id="IPR026932">
    <property type="entry name" value="MYRF_ICA"/>
</dbReference>
<feature type="compositionally biased region" description="Basic residues" evidence="9">
    <location>
        <begin position="710"/>
        <end position="720"/>
    </location>
</feature>
<dbReference type="EMBL" id="GGLE01000730">
    <property type="protein sequence ID" value="MBY04856.1"/>
    <property type="molecule type" value="Transcribed_RNA"/>
</dbReference>
<dbReference type="CDD" id="cd10144">
    <property type="entry name" value="Peptidase_S74_CIMCD"/>
    <property type="match status" value="1"/>
</dbReference>
<feature type="coiled-coil region" evidence="8">
    <location>
        <begin position="659"/>
        <end position="689"/>
    </location>
</feature>
<feature type="transmembrane region" description="Helical" evidence="10">
    <location>
        <begin position="730"/>
        <end position="755"/>
    </location>
</feature>
<dbReference type="InterPro" id="IPR030392">
    <property type="entry name" value="S74_ICA"/>
</dbReference>
<feature type="region of interest" description="Disordered" evidence="9">
    <location>
        <begin position="253"/>
        <end position="309"/>
    </location>
</feature>
<protein>
    <submittedName>
        <fullName evidence="13">Putative conserved plasma membrane protein</fullName>
    </submittedName>
</protein>
<evidence type="ECO:0000256" key="1">
    <source>
        <dbReference type="ARBA" id="ARBA00004167"/>
    </source>
</evidence>
<evidence type="ECO:0000259" key="12">
    <source>
        <dbReference type="PROSITE" id="PS51688"/>
    </source>
</evidence>
<organism evidence="13">
    <name type="scientific">Ornithodoros turicata</name>
    <dbReference type="NCBI Taxonomy" id="34597"/>
    <lineage>
        <taxon>Eukaryota</taxon>
        <taxon>Metazoa</taxon>
        <taxon>Ecdysozoa</taxon>
        <taxon>Arthropoda</taxon>
        <taxon>Chelicerata</taxon>
        <taxon>Arachnida</taxon>
        <taxon>Acari</taxon>
        <taxon>Parasitiformes</taxon>
        <taxon>Ixodida</taxon>
        <taxon>Ixodoidea</taxon>
        <taxon>Argasidae</taxon>
        <taxon>Ornithodorinae</taxon>
        <taxon>Ornithodoros</taxon>
    </lineage>
</organism>
<dbReference type="Pfam" id="PF13884">
    <property type="entry name" value="Peptidase_S74"/>
    <property type="match status" value="1"/>
</dbReference>
<dbReference type="GO" id="GO:0016540">
    <property type="term" value="P:protein autoprocessing"/>
    <property type="evidence" value="ECO:0007669"/>
    <property type="project" value="InterPro"/>
</dbReference>
<feature type="compositionally biased region" description="Low complexity" evidence="9">
    <location>
        <begin position="821"/>
        <end position="833"/>
    </location>
</feature>
<dbReference type="GO" id="GO:0045893">
    <property type="term" value="P:positive regulation of DNA-templated transcription"/>
    <property type="evidence" value="ECO:0007669"/>
    <property type="project" value="TreeGrafter"/>
</dbReference>
<feature type="region of interest" description="Disordered" evidence="9">
    <location>
        <begin position="966"/>
        <end position="1016"/>
    </location>
</feature>
<accession>A0A2R5L5S3</accession>
<feature type="domain" description="Peptidase S74" evidence="12">
    <location>
        <begin position="565"/>
        <end position="673"/>
    </location>
</feature>
<keyword evidence="4 10" id="KW-1133">Transmembrane helix</keyword>
<dbReference type="PROSITE" id="PS51688">
    <property type="entry name" value="ICA"/>
    <property type="match status" value="1"/>
</dbReference>
<dbReference type="Gene3D" id="2.60.40.1390">
    <property type="entry name" value="NDT80 DNA-binding domain"/>
    <property type="match status" value="1"/>
</dbReference>
<reference evidence="13" key="1">
    <citation type="submission" date="2018-03" db="EMBL/GenBank/DDBJ databases">
        <title>The relapsing fever spirochete Borrelia turicatae persists in the highly oxidative environment of its soft-bodied tick vector.</title>
        <authorList>
            <person name="Bourret T.J."/>
            <person name="Boyle W.K."/>
            <person name="Valenzuela J.G."/>
            <person name="Oliveira F."/>
            <person name="Lopez J.E."/>
        </authorList>
    </citation>
    <scope>NUCLEOTIDE SEQUENCE</scope>
    <source>
        <strain evidence="13">Kansas strain/isolate</strain>
        <tissue evidence="13">Salivary glands</tissue>
    </source>
</reference>
<dbReference type="GO" id="GO:0006357">
    <property type="term" value="P:regulation of transcription by RNA polymerase II"/>
    <property type="evidence" value="ECO:0007669"/>
    <property type="project" value="UniProtKB-ARBA"/>
</dbReference>
<dbReference type="PROSITE" id="PS51517">
    <property type="entry name" value="NDT80"/>
    <property type="match status" value="1"/>
</dbReference>
<keyword evidence="6 10" id="KW-0472">Membrane</keyword>
<proteinExistence type="inferred from homology"/>
<evidence type="ECO:0000256" key="8">
    <source>
        <dbReference type="SAM" id="Coils"/>
    </source>
</evidence>
<keyword evidence="8" id="KW-0175">Coiled coil</keyword>
<dbReference type="PANTHER" id="PTHR13029">
    <property type="match status" value="1"/>
</dbReference>
<feature type="domain" description="NDT80" evidence="11">
    <location>
        <begin position="256"/>
        <end position="519"/>
    </location>
</feature>
<comment type="similarity">
    <text evidence="2">Belongs to the MRF family.</text>
</comment>
<dbReference type="Pfam" id="PF13887">
    <property type="entry name" value="MYRF_ICA"/>
    <property type="match status" value="1"/>
</dbReference>
<dbReference type="GO" id="GO:0005634">
    <property type="term" value="C:nucleus"/>
    <property type="evidence" value="ECO:0007669"/>
    <property type="project" value="TreeGrafter"/>
</dbReference>
<dbReference type="InterPro" id="IPR037141">
    <property type="entry name" value="NDT80_DNA-bd_dom_sf"/>
</dbReference>
<feature type="region of interest" description="Disordered" evidence="9">
    <location>
        <begin position="693"/>
        <end position="720"/>
    </location>
</feature>
<dbReference type="AlphaFoldDB" id="A0A2R5L5S3"/>
<feature type="compositionally biased region" description="Basic and acidic residues" evidence="9">
    <location>
        <begin position="790"/>
        <end position="806"/>
    </location>
</feature>
<feature type="compositionally biased region" description="Polar residues" evidence="9">
    <location>
        <begin position="807"/>
        <end position="817"/>
    </location>
</feature>
<evidence type="ECO:0000256" key="9">
    <source>
        <dbReference type="SAM" id="MobiDB-lite"/>
    </source>
</evidence>
<feature type="compositionally biased region" description="Polar residues" evidence="9">
    <location>
        <begin position="108"/>
        <end position="124"/>
    </location>
</feature>
<sequence>MDVVGEDQALQAVLGRADFGGIDNEALDFSQLEDYINNDSNVYFHDDLVSSVGSESPTLLKRLQPQQQTASTNNVHQSAAPQVVCSSNGTIEDALPSVATLLRSSFSSLPKPSLNGTTSLTTHHQLPESPPDSGSEPPFSPTIDEPKLTGGVTRQKEAVMQQSPGEPVTHFGGYINHAVAPVHSHTNQTPAAMTTHMLPGNSPERQQLLGTLPSMLNIPAQGSQATMTPLYNQLYLPGPHLQDLEELSQDDFMCDELGSPGTSSSRKRRKVGDSQQGCPTSMANGQVQVKQEPAASLDSSSSVYAQGEDDSNYDLSGDGTFLDSSLQCIRFQPFQPNAWHALHDRALNLLPPAIFRVDADKGFNFSNADEAFVCQKKNHFQVTVHIQAIGDPAFVKTADTLKPIDAFYLHFYGVKVESPSQTIKVEQSQSDRSKRPFYPLLVELSGDQVVKRTIGRLHFSETTSNNMRKKGKPNPDQRYFYLVVSLSAHCGDQTYHIASQASERIIVRASNPGQFENDMELSWQKGQTPESIFHSGRVGINTEKPDESLVVHGNVKLTGHIVQPSDQRAKTDVVELDTKEQLKNVANMRIVRYRYIPEFAEQVGMSETTDTGILAQEVQEILPDAVRPGGDVVLSNGHSIESFLVVNKERIFMENVGAVKELCKVTDNLETRIDELERINKKLTKLKRVDSVKSSGSSSTAFSRSSSFPSRRKPMLHGKRSDKPFCSNKFVQGTIIILVLVMAFCLVAMATLYILEWQRRATPDAGHSVHIANISGYHVGNRNGIINTTRQKDGVPTESSKTHGSGDQKSSSITSKWSEQHSSPSHWTSTHSSIAVPRVSTKATQPPATFPSTIVPILKPKVVGTPPECLDGVLAPCSTHCCPPAAEPHTENNQRVGPPPIATGTHEQPTVIELDGTGVSGNAMNTDHSVSNASSFLAVDHLGGTGSGTVVDVQDNSAQWNKGAITTESRLPLEQSTHSSTSVGAGPEGKIQLTQRNAVDPARTDTRRQSKMYSAKGDNHPVVVGLKLLELNTTLGQEYCNTLQCVRSTGPSFSYLVPLSRYMRRQYVTLQFRLTAPHKMVSCAPLEKHMSCAVPLPGLGVLPHAYSHEHQPTEESSPSWRVPIGLFLQSTYSFRILKQGAASDAPCDLPASRAGESFWEYVVTFHRHCEK</sequence>
<dbReference type="InterPro" id="IPR051577">
    <property type="entry name" value="MRF-like"/>
</dbReference>
<dbReference type="FunFam" id="2.60.40.1390:FF:000013">
    <property type="entry name" value="Uncharacterized protein"/>
    <property type="match status" value="1"/>
</dbReference>
<dbReference type="Pfam" id="PF05224">
    <property type="entry name" value="NDT80_PhoG"/>
    <property type="match status" value="1"/>
</dbReference>
<evidence type="ECO:0000256" key="4">
    <source>
        <dbReference type="ARBA" id="ARBA00022989"/>
    </source>
</evidence>
<evidence type="ECO:0000256" key="10">
    <source>
        <dbReference type="SAM" id="Phobius"/>
    </source>
</evidence>
<dbReference type="PANTHER" id="PTHR13029:SF18">
    <property type="entry name" value="MYELIN REGULATORY FACTOR HOMOLOG 1"/>
    <property type="match status" value="1"/>
</dbReference>
<evidence type="ECO:0000313" key="13">
    <source>
        <dbReference type="EMBL" id="MBY04856.1"/>
    </source>
</evidence>
<dbReference type="InterPro" id="IPR025719">
    <property type="entry name" value="MYRF_C2"/>
</dbReference>
<dbReference type="InterPro" id="IPR024061">
    <property type="entry name" value="NDT80_DNA-bd_dom"/>
</dbReference>
<feature type="compositionally biased region" description="Polar residues" evidence="9">
    <location>
        <begin position="966"/>
        <end position="983"/>
    </location>
</feature>
<feature type="compositionally biased region" description="Low complexity" evidence="9">
    <location>
        <begin position="693"/>
        <end position="709"/>
    </location>
</feature>
<dbReference type="Pfam" id="PF13888">
    <property type="entry name" value="MRF_C2"/>
    <property type="match status" value="1"/>
</dbReference>
<keyword evidence="3 10" id="KW-0812">Transmembrane</keyword>
<feature type="region of interest" description="Disordered" evidence="9">
    <location>
        <begin position="108"/>
        <end position="148"/>
    </location>
</feature>
<evidence type="ECO:0000256" key="7">
    <source>
        <dbReference type="PROSITE-ProRule" id="PRU00850"/>
    </source>
</evidence>
<feature type="DNA-binding region" description="NDT80" evidence="7">
    <location>
        <begin position="256"/>
        <end position="519"/>
    </location>
</feature>
<dbReference type="InterPro" id="IPR008967">
    <property type="entry name" value="p53-like_TF_DNA-bd_sf"/>
</dbReference>
<dbReference type="GO" id="GO:0043565">
    <property type="term" value="F:sequence-specific DNA binding"/>
    <property type="evidence" value="ECO:0007669"/>
    <property type="project" value="TreeGrafter"/>
</dbReference>
<feature type="region of interest" description="Disordered" evidence="9">
    <location>
        <begin position="782"/>
        <end position="833"/>
    </location>
</feature>
<comment type="subcellular location">
    <subcellularLocation>
        <location evidence="1">Membrane</location>
        <topology evidence="1">Single-pass membrane protein</topology>
    </subcellularLocation>
</comment>